<comment type="caution">
    <text evidence="3">The sequence shown here is derived from an EMBL/GenBank/DDBJ whole genome shotgun (WGS) entry which is preliminary data.</text>
</comment>
<dbReference type="Proteomes" id="UP000664369">
    <property type="component" value="Unassembled WGS sequence"/>
</dbReference>
<feature type="repeat" description="TPR" evidence="1">
    <location>
        <begin position="25"/>
        <end position="58"/>
    </location>
</feature>
<keyword evidence="1" id="KW-0802">TPR repeat</keyword>
<reference evidence="3 4" key="1">
    <citation type="submission" date="2021-03" db="EMBL/GenBank/DDBJ databases">
        <authorList>
            <person name="Kim M.K."/>
        </authorList>
    </citation>
    <scope>NUCLEOTIDE SEQUENCE [LARGE SCALE GENOMIC DNA]</scope>
    <source>
        <strain evidence="3 4">BT442</strain>
    </source>
</reference>
<dbReference type="PANTHER" id="PTHR12558:SF13">
    <property type="entry name" value="CELL DIVISION CYCLE PROTEIN 27 HOMOLOG"/>
    <property type="match status" value="1"/>
</dbReference>
<keyword evidence="2" id="KW-0732">Signal</keyword>
<dbReference type="InterPro" id="IPR019734">
    <property type="entry name" value="TPR_rpt"/>
</dbReference>
<dbReference type="PANTHER" id="PTHR12558">
    <property type="entry name" value="CELL DIVISION CYCLE 16,23,27"/>
    <property type="match status" value="1"/>
</dbReference>
<dbReference type="Pfam" id="PF14559">
    <property type="entry name" value="TPR_19"/>
    <property type="match status" value="1"/>
</dbReference>
<dbReference type="SMART" id="SM00028">
    <property type="entry name" value="TPR"/>
    <property type="match status" value="4"/>
</dbReference>
<protein>
    <submittedName>
        <fullName evidence="3">Tetratricopeptide repeat protein</fullName>
    </submittedName>
</protein>
<feature type="chain" id="PRO_5046621248" evidence="2">
    <location>
        <begin position="19"/>
        <end position="355"/>
    </location>
</feature>
<dbReference type="EMBL" id="JAGETZ010000001">
    <property type="protein sequence ID" value="MBO2008169.1"/>
    <property type="molecule type" value="Genomic_DNA"/>
</dbReference>
<dbReference type="Gene3D" id="1.25.40.10">
    <property type="entry name" value="Tetratricopeptide repeat domain"/>
    <property type="match status" value="1"/>
</dbReference>
<dbReference type="InterPro" id="IPR011990">
    <property type="entry name" value="TPR-like_helical_dom_sf"/>
</dbReference>
<gene>
    <name evidence="3" type="ORF">J4E00_03845</name>
</gene>
<sequence>MMKAFLFLLLISCARSVAAQTAPAAHDLVEQGIKLYDAGQYAEAEAKYKQALAIAPNDALTLSELALTYNSMGRNKEAAGICEQLVKADPNADQSVYVTYGNSLDALKKTKEAIHIYEDGLKHHPGSSELHFNMGVAQATSGQVPACIGSFQQAIALSPNHASSHMSLGVMQLANQSRIPGILSLGRFLVLEPGSARSAQRLPMLDKAMSLGVTRTGEKSIAINISSSALNGTNGKSDGPDNFGPAELLLSITRASTLDKGVPALSSLEQFSQQFAALCKGLGELSSKQQGFTWNYYVPYFVEMEKKGFVPAFTYLSHSSQTEVPAVQKWLAAHPNEVAVFQEWSKNYAWPKALK</sequence>
<dbReference type="PROSITE" id="PS50005">
    <property type="entry name" value="TPR"/>
    <property type="match status" value="2"/>
</dbReference>
<dbReference type="SUPFAM" id="SSF48452">
    <property type="entry name" value="TPR-like"/>
    <property type="match status" value="1"/>
</dbReference>
<feature type="signal peptide" evidence="2">
    <location>
        <begin position="1"/>
        <end position="18"/>
    </location>
</feature>
<evidence type="ECO:0000313" key="4">
    <source>
        <dbReference type="Proteomes" id="UP000664369"/>
    </source>
</evidence>
<accession>A0ABS3QBG6</accession>
<name>A0ABS3QBG6_9BACT</name>
<dbReference type="RefSeq" id="WP_208173685.1">
    <property type="nucleotide sequence ID" value="NZ_JAGETZ010000001.1"/>
</dbReference>
<evidence type="ECO:0000313" key="3">
    <source>
        <dbReference type="EMBL" id="MBO2008169.1"/>
    </source>
</evidence>
<organism evidence="3 4">
    <name type="scientific">Hymenobacter negativus</name>
    <dbReference type="NCBI Taxonomy" id="2795026"/>
    <lineage>
        <taxon>Bacteria</taxon>
        <taxon>Pseudomonadati</taxon>
        <taxon>Bacteroidota</taxon>
        <taxon>Cytophagia</taxon>
        <taxon>Cytophagales</taxon>
        <taxon>Hymenobacteraceae</taxon>
        <taxon>Hymenobacter</taxon>
    </lineage>
</organism>
<evidence type="ECO:0000256" key="2">
    <source>
        <dbReference type="SAM" id="SignalP"/>
    </source>
</evidence>
<proteinExistence type="predicted"/>
<evidence type="ECO:0000256" key="1">
    <source>
        <dbReference type="PROSITE-ProRule" id="PRU00339"/>
    </source>
</evidence>
<keyword evidence="4" id="KW-1185">Reference proteome</keyword>
<feature type="repeat" description="TPR" evidence="1">
    <location>
        <begin position="128"/>
        <end position="161"/>
    </location>
</feature>